<evidence type="ECO:0000256" key="10">
    <source>
        <dbReference type="ARBA" id="ARBA00023128"/>
    </source>
</evidence>
<dbReference type="GO" id="GO:0042645">
    <property type="term" value="C:mitochondrial nucleoid"/>
    <property type="evidence" value="ECO:0007669"/>
    <property type="project" value="UniProtKB-SubCell"/>
</dbReference>
<evidence type="ECO:0000256" key="14">
    <source>
        <dbReference type="ARBA" id="ARBA00044969"/>
    </source>
</evidence>
<evidence type="ECO:0000256" key="8">
    <source>
        <dbReference type="ARBA" id="ARBA00022946"/>
    </source>
</evidence>
<keyword evidence="5" id="KW-0378">Hydrolase</keyword>
<dbReference type="FunFam" id="3.40.50.300:FF:000845">
    <property type="entry name" value="Mitochondrial helicase twinkle"/>
    <property type="match status" value="1"/>
</dbReference>
<evidence type="ECO:0000313" key="19">
    <source>
        <dbReference type="Proteomes" id="UP000242457"/>
    </source>
</evidence>
<evidence type="ECO:0000256" key="5">
    <source>
        <dbReference type="ARBA" id="ARBA00022801"/>
    </source>
</evidence>
<protein>
    <recommendedName>
        <fullName evidence="14">DNA 5'-3' helicase</fullName>
        <ecNumber evidence="14">5.6.2.3</ecNumber>
    </recommendedName>
    <alternativeName>
        <fullName evidence="16">Twinkle protein, mitochondrial</fullName>
    </alternativeName>
</protein>
<evidence type="ECO:0000256" key="6">
    <source>
        <dbReference type="ARBA" id="ARBA00022806"/>
    </source>
</evidence>
<dbReference type="InterPro" id="IPR027032">
    <property type="entry name" value="Twinkle-like"/>
</dbReference>
<evidence type="ECO:0000256" key="9">
    <source>
        <dbReference type="ARBA" id="ARBA00023121"/>
    </source>
</evidence>
<gene>
    <name evidence="18" type="ORF">APICC_00980</name>
</gene>
<keyword evidence="7" id="KW-0067">ATP-binding</keyword>
<dbReference type="STRING" id="94128.A0A2A3E4P8"/>
<dbReference type="InterPro" id="IPR027417">
    <property type="entry name" value="P-loop_NTPase"/>
</dbReference>
<keyword evidence="12" id="KW-0413">Isomerase</keyword>
<keyword evidence="4" id="KW-0999">Mitochondrion inner membrane</keyword>
<proteinExistence type="predicted"/>
<dbReference type="InterPro" id="IPR007694">
    <property type="entry name" value="DNA_helicase_DnaB-like_C"/>
</dbReference>
<evidence type="ECO:0000256" key="11">
    <source>
        <dbReference type="ARBA" id="ARBA00023136"/>
    </source>
</evidence>
<dbReference type="PANTHER" id="PTHR12873">
    <property type="entry name" value="T7-LIKE MITOCHONDRIAL DNA HELICASE"/>
    <property type="match status" value="1"/>
</dbReference>
<evidence type="ECO:0000256" key="12">
    <source>
        <dbReference type="ARBA" id="ARBA00023235"/>
    </source>
</evidence>
<keyword evidence="13" id="KW-1135">Mitochondrion nucleoid</keyword>
<evidence type="ECO:0000313" key="18">
    <source>
        <dbReference type="EMBL" id="PBC26236.1"/>
    </source>
</evidence>
<comment type="catalytic activity">
    <reaction evidence="15">
        <text>ATP + H2O = ADP + phosphate + H(+)</text>
        <dbReference type="Rhea" id="RHEA:13065"/>
        <dbReference type="ChEBI" id="CHEBI:15377"/>
        <dbReference type="ChEBI" id="CHEBI:15378"/>
        <dbReference type="ChEBI" id="CHEBI:30616"/>
        <dbReference type="ChEBI" id="CHEBI:43474"/>
        <dbReference type="ChEBI" id="CHEBI:456216"/>
        <dbReference type="EC" id="5.6.2.3"/>
    </reaction>
</comment>
<evidence type="ECO:0000259" key="17">
    <source>
        <dbReference type="PROSITE" id="PS51199"/>
    </source>
</evidence>
<dbReference type="EMBL" id="KZ288403">
    <property type="protein sequence ID" value="PBC26236.1"/>
    <property type="molecule type" value="Genomic_DNA"/>
</dbReference>
<evidence type="ECO:0000256" key="2">
    <source>
        <dbReference type="ARBA" id="ARBA00004637"/>
    </source>
</evidence>
<reference evidence="18 19" key="1">
    <citation type="submission" date="2014-07" db="EMBL/GenBank/DDBJ databases">
        <title>Genomic and transcriptomic analysis on Apis cerana provide comprehensive insights into honey bee biology.</title>
        <authorList>
            <person name="Diao Q."/>
            <person name="Sun L."/>
            <person name="Zheng H."/>
            <person name="Zheng H."/>
            <person name="Xu S."/>
            <person name="Wang S."/>
            <person name="Zeng Z."/>
            <person name="Hu F."/>
            <person name="Su S."/>
            <person name="Wu J."/>
        </authorList>
    </citation>
    <scope>NUCLEOTIDE SEQUENCE [LARGE SCALE GENOMIC DNA]</scope>
    <source>
        <tissue evidence="18">Pupae without intestine</tissue>
    </source>
</reference>
<evidence type="ECO:0000256" key="15">
    <source>
        <dbReference type="ARBA" id="ARBA00048954"/>
    </source>
</evidence>
<name>A0A2A3E4P8_APICC</name>
<dbReference type="PANTHER" id="PTHR12873:SF0">
    <property type="entry name" value="TWINKLE MTDNA HELICASE"/>
    <property type="match status" value="1"/>
</dbReference>
<dbReference type="GO" id="GO:0016787">
    <property type="term" value="F:hydrolase activity"/>
    <property type="evidence" value="ECO:0007669"/>
    <property type="project" value="UniProtKB-KW"/>
</dbReference>
<feature type="domain" description="SF4 helicase" evidence="17">
    <location>
        <begin position="355"/>
        <end position="608"/>
    </location>
</feature>
<dbReference type="GO" id="GO:0005743">
    <property type="term" value="C:mitochondrial inner membrane"/>
    <property type="evidence" value="ECO:0007669"/>
    <property type="project" value="UniProtKB-SubCell"/>
</dbReference>
<dbReference type="GO" id="GO:0043139">
    <property type="term" value="F:5'-3' DNA helicase activity"/>
    <property type="evidence" value="ECO:0007669"/>
    <property type="project" value="UniProtKB-EC"/>
</dbReference>
<evidence type="ECO:0000256" key="7">
    <source>
        <dbReference type="ARBA" id="ARBA00022840"/>
    </source>
</evidence>
<accession>A0A2A3E4P8</accession>
<dbReference type="AlphaFoldDB" id="A0A2A3E4P8"/>
<evidence type="ECO:0000256" key="4">
    <source>
        <dbReference type="ARBA" id="ARBA00022792"/>
    </source>
</evidence>
<keyword evidence="10" id="KW-0496">Mitochondrion</keyword>
<keyword evidence="19" id="KW-1185">Reference proteome</keyword>
<keyword evidence="8" id="KW-0809">Transit peptide</keyword>
<comment type="subcellular location">
    <subcellularLocation>
        <location evidence="2">Mitochondrion inner membrane</location>
        <topology evidence="2">Peripheral membrane protein</topology>
    </subcellularLocation>
    <subcellularLocation>
        <location evidence="1">Mitochondrion matrix</location>
        <location evidence="1">Mitochondrion nucleoid</location>
    </subcellularLocation>
</comment>
<dbReference type="Gene3D" id="3.40.1360.10">
    <property type="match status" value="1"/>
</dbReference>
<dbReference type="PROSITE" id="PS51199">
    <property type="entry name" value="SF4_HELICASE"/>
    <property type="match status" value="1"/>
</dbReference>
<dbReference type="Proteomes" id="UP000242457">
    <property type="component" value="Unassembled WGS sequence"/>
</dbReference>
<keyword evidence="3" id="KW-0547">Nucleotide-binding</keyword>
<dbReference type="Gene3D" id="3.40.50.300">
    <property type="entry name" value="P-loop containing nucleotide triphosphate hydrolases"/>
    <property type="match status" value="1"/>
</dbReference>
<keyword evidence="6" id="KW-0347">Helicase</keyword>
<dbReference type="CDD" id="cd01122">
    <property type="entry name" value="Twinkle_C"/>
    <property type="match status" value="1"/>
</dbReference>
<organism evidence="18 19">
    <name type="scientific">Apis cerana cerana</name>
    <name type="common">Oriental honeybee</name>
    <dbReference type="NCBI Taxonomy" id="94128"/>
    <lineage>
        <taxon>Eukaryota</taxon>
        <taxon>Metazoa</taxon>
        <taxon>Ecdysozoa</taxon>
        <taxon>Arthropoda</taxon>
        <taxon>Hexapoda</taxon>
        <taxon>Insecta</taxon>
        <taxon>Pterygota</taxon>
        <taxon>Neoptera</taxon>
        <taxon>Endopterygota</taxon>
        <taxon>Hymenoptera</taxon>
        <taxon>Apocrita</taxon>
        <taxon>Aculeata</taxon>
        <taxon>Apoidea</taxon>
        <taxon>Anthophila</taxon>
        <taxon>Apidae</taxon>
        <taxon>Apis</taxon>
    </lineage>
</organism>
<dbReference type="EC" id="5.6.2.3" evidence="14"/>
<dbReference type="GO" id="GO:0005524">
    <property type="term" value="F:ATP binding"/>
    <property type="evidence" value="ECO:0007669"/>
    <property type="project" value="UniProtKB-KW"/>
</dbReference>
<evidence type="ECO:0000256" key="1">
    <source>
        <dbReference type="ARBA" id="ARBA00004436"/>
    </source>
</evidence>
<dbReference type="GO" id="GO:0006264">
    <property type="term" value="P:mitochondrial DNA replication"/>
    <property type="evidence" value="ECO:0007669"/>
    <property type="project" value="TreeGrafter"/>
</dbReference>
<dbReference type="GO" id="GO:0003697">
    <property type="term" value="F:single-stranded DNA binding"/>
    <property type="evidence" value="ECO:0007669"/>
    <property type="project" value="InterPro"/>
</dbReference>
<dbReference type="Pfam" id="PF13481">
    <property type="entry name" value="AAA_25"/>
    <property type="match status" value="1"/>
</dbReference>
<keyword evidence="11" id="KW-0472">Membrane</keyword>
<sequence length="625" mass="72822">MLFKLMLQICAQKTQHIKCFISKRYFHINNEEFILNRSLSHLKYFLKQQCLNVVEGHTCFIIDCPICNNIKTKSKVYVNKNTGFFICDKCKSMGSWNILEKFLLLKKSNENFKKLDILKTSCNLKENFIEKWKCIISDCQSIRDLSTEEYNIFLNNFSFPQVLQKDMSQLNCFYNKAINVIYFPLIGLNASIVGYKLLSTKPQKEETIPASEVSGCIEYRRYYSKNDGTAIIVSTIDDLLAIMSKQSSNVIICLPYNLRSLPQQLLPYMESFKKLILWFGNDEVSWYTAKHFAKKLNEKRCYLIRPTDSQPRPKLAAEMNYNFNNIIKNAQPLWHKSIITFQDLKEEILINLQNSDKVEGVKWKRYTHLNRILKGHRRGEFTILTGPTGCGKTTFMSEYSLDLAIQGINTLWGSFEIRNVRLIKTMLQQMVGVPLDENLENFNTYANAFEKLPIYFMTFHGQQNIKVVMDAVEHATYVHDIAHVVIDNVQFMMGMTNDSKYIDRFWKQDDIIAKFRNFATVYNCHVTMIIHPRKERNDEELTTSSIFGSAKASQEADNILIIQDNRFKNIRGKKYLQVVKNRYSGDLGIVVLDFDKSSLSYASKLKTKEKKNLKVKQTLSKNKFE</sequence>
<dbReference type="GO" id="GO:0008289">
    <property type="term" value="F:lipid binding"/>
    <property type="evidence" value="ECO:0007669"/>
    <property type="project" value="UniProtKB-KW"/>
</dbReference>
<evidence type="ECO:0000256" key="3">
    <source>
        <dbReference type="ARBA" id="ARBA00022741"/>
    </source>
</evidence>
<keyword evidence="9" id="KW-0446">Lipid-binding</keyword>
<evidence type="ECO:0000256" key="13">
    <source>
        <dbReference type="ARBA" id="ARBA00023271"/>
    </source>
</evidence>
<dbReference type="SUPFAM" id="SSF52540">
    <property type="entry name" value="P-loop containing nucleoside triphosphate hydrolases"/>
    <property type="match status" value="1"/>
</dbReference>
<evidence type="ECO:0000256" key="16">
    <source>
        <dbReference type="ARBA" id="ARBA00075597"/>
    </source>
</evidence>
<dbReference type="OrthoDB" id="275278at2759"/>